<accession>A0A6V7XK04</accession>
<dbReference type="Pfam" id="PF00069">
    <property type="entry name" value="Pkinase"/>
    <property type="match status" value="1"/>
</dbReference>
<dbReference type="Proteomes" id="UP000580250">
    <property type="component" value="Unassembled WGS sequence"/>
</dbReference>
<dbReference type="InterPro" id="IPR011009">
    <property type="entry name" value="Kinase-like_dom_sf"/>
</dbReference>
<dbReference type="OrthoDB" id="20524at2759"/>
<dbReference type="PANTHER" id="PTHR44167:SF24">
    <property type="entry name" value="SERINE_THREONINE-PROTEIN KINASE CHK2"/>
    <property type="match status" value="1"/>
</dbReference>
<sequence length="167" mass="19493">MDIKPHNFVISLESNSDSRIIESKLIDFSTSVYMDGKKVQKKLQGRILGTEIYIAPEIKMFHEGSEPFIVTRKVDVYSFGVMIYKLLHKLNKDFDKINKNDLKIIKETPFFTARLNHVIKNCIQIQPNQRPNISAVDKFLKMECNIFENEEKQLPKKFLSESEDPHC</sequence>
<dbReference type="GO" id="GO:0005634">
    <property type="term" value="C:nucleus"/>
    <property type="evidence" value="ECO:0007669"/>
    <property type="project" value="TreeGrafter"/>
</dbReference>
<protein>
    <recommendedName>
        <fullName evidence="1">Protein kinase domain-containing protein</fullName>
    </recommendedName>
</protein>
<dbReference type="EMBL" id="CAJEWN010001730">
    <property type="protein sequence ID" value="CAD2199676.1"/>
    <property type="molecule type" value="Genomic_DNA"/>
</dbReference>
<dbReference type="Gene3D" id="1.10.510.10">
    <property type="entry name" value="Transferase(Phosphotransferase) domain 1"/>
    <property type="match status" value="1"/>
</dbReference>
<evidence type="ECO:0000313" key="3">
    <source>
        <dbReference type="Proteomes" id="UP000580250"/>
    </source>
</evidence>
<dbReference type="SUPFAM" id="SSF56112">
    <property type="entry name" value="Protein kinase-like (PK-like)"/>
    <property type="match status" value="1"/>
</dbReference>
<organism evidence="2 3">
    <name type="scientific">Meloidogyne enterolobii</name>
    <name type="common">Root-knot nematode worm</name>
    <name type="synonym">Meloidogyne mayaguensis</name>
    <dbReference type="NCBI Taxonomy" id="390850"/>
    <lineage>
        <taxon>Eukaryota</taxon>
        <taxon>Metazoa</taxon>
        <taxon>Ecdysozoa</taxon>
        <taxon>Nematoda</taxon>
        <taxon>Chromadorea</taxon>
        <taxon>Rhabditida</taxon>
        <taxon>Tylenchina</taxon>
        <taxon>Tylenchomorpha</taxon>
        <taxon>Tylenchoidea</taxon>
        <taxon>Meloidogynidae</taxon>
        <taxon>Meloidogyninae</taxon>
        <taxon>Meloidogyne</taxon>
    </lineage>
</organism>
<evidence type="ECO:0000313" key="2">
    <source>
        <dbReference type="EMBL" id="CAD2199676.1"/>
    </source>
</evidence>
<name>A0A6V7XK04_MELEN</name>
<dbReference type="GO" id="GO:0005524">
    <property type="term" value="F:ATP binding"/>
    <property type="evidence" value="ECO:0007669"/>
    <property type="project" value="InterPro"/>
</dbReference>
<dbReference type="InterPro" id="IPR000719">
    <property type="entry name" value="Prot_kinase_dom"/>
</dbReference>
<dbReference type="GO" id="GO:0004674">
    <property type="term" value="F:protein serine/threonine kinase activity"/>
    <property type="evidence" value="ECO:0007669"/>
    <property type="project" value="TreeGrafter"/>
</dbReference>
<feature type="domain" description="Protein kinase" evidence="1">
    <location>
        <begin position="1"/>
        <end position="140"/>
    </location>
</feature>
<dbReference type="AlphaFoldDB" id="A0A6V7XK04"/>
<gene>
    <name evidence="2" type="ORF">MENT_LOCUS53089</name>
</gene>
<dbReference type="PANTHER" id="PTHR44167">
    <property type="entry name" value="OVARIAN-SPECIFIC SERINE/THREONINE-PROTEIN KINASE LOK-RELATED"/>
    <property type="match status" value="1"/>
</dbReference>
<reference evidence="2 3" key="1">
    <citation type="submission" date="2020-08" db="EMBL/GenBank/DDBJ databases">
        <authorList>
            <person name="Koutsovoulos G."/>
            <person name="Danchin GJ E."/>
        </authorList>
    </citation>
    <scope>NUCLEOTIDE SEQUENCE [LARGE SCALE GENOMIC DNA]</scope>
</reference>
<comment type="caution">
    <text evidence="2">The sequence shown here is derived from an EMBL/GenBank/DDBJ whole genome shotgun (WGS) entry which is preliminary data.</text>
</comment>
<proteinExistence type="predicted"/>
<dbReference type="PROSITE" id="PS50011">
    <property type="entry name" value="PROTEIN_KINASE_DOM"/>
    <property type="match status" value="1"/>
</dbReference>
<dbReference type="GO" id="GO:0044773">
    <property type="term" value="P:mitotic DNA damage checkpoint signaling"/>
    <property type="evidence" value="ECO:0007669"/>
    <property type="project" value="TreeGrafter"/>
</dbReference>
<evidence type="ECO:0000259" key="1">
    <source>
        <dbReference type="PROSITE" id="PS50011"/>
    </source>
</evidence>